<dbReference type="CDD" id="cd04301">
    <property type="entry name" value="NAT_SF"/>
    <property type="match status" value="1"/>
</dbReference>
<evidence type="ECO:0000259" key="3">
    <source>
        <dbReference type="PROSITE" id="PS51186"/>
    </source>
</evidence>
<evidence type="ECO:0000256" key="1">
    <source>
        <dbReference type="ARBA" id="ARBA00022679"/>
    </source>
</evidence>
<keyword evidence="2" id="KW-0012">Acyltransferase</keyword>
<dbReference type="InterPro" id="IPR050832">
    <property type="entry name" value="Bact_Acetyltransf"/>
</dbReference>
<keyword evidence="1" id="KW-0808">Transferase</keyword>
<dbReference type="Gene3D" id="3.40.630.30">
    <property type="match status" value="1"/>
</dbReference>
<dbReference type="InterPro" id="IPR000182">
    <property type="entry name" value="GNAT_dom"/>
</dbReference>
<organism evidence="4">
    <name type="scientific">Halomonas sp. RT37</name>
    <dbReference type="NCBI Taxonomy" id="2950872"/>
    <lineage>
        <taxon>Bacteria</taxon>
        <taxon>Pseudomonadati</taxon>
        <taxon>Pseudomonadota</taxon>
        <taxon>Gammaproteobacteria</taxon>
        <taxon>Oceanospirillales</taxon>
        <taxon>Halomonadaceae</taxon>
        <taxon>Halomonas</taxon>
    </lineage>
</organism>
<proteinExistence type="predicted"/>
<reference evidence="4" key="1">
    <citation type="submission" date="2022-06" db="EMBL/GenBank/DDBJ databases">
        <title>A novel DMS-producing enzyme.</title>
        <authorList>
            <person name="Zhang Y."/>
        </authorList>
    </citation>
    <scope>NUCLEOTIDE SEQUENCE</scope>
    <source>
        <strain evidence="4">RT37</strain>
    </source>
</reference>
<evidence type="ECO:0000313" key="4">
    <source>
        <dbReference type="EMBL" id="XBO70267.1"/>
    </source>
</evidence>
<accession>A0AAU7KFQ1</accession>
<dbReference type="SUPFAM" id="SSF55729">
    <property type="entry name" value="Acyl-CoA N-acyltransferases (Nat)"/>
    <property type="match status" value="1"/>
</dbReference>
<gene>
    <name evidence="4" type="ORF">NFG58_16835</name>
</gene>
<dbReference type="AlphaFoldDB" id="A0AAU7KFQ1"/>
<dbReference type="InterPro" id="IPR016181">
    <property type="entry name" value="Acyl_CoA_acyltransferase"/>
</dbReference>
<name>A0AAU7KFQ1_9GAMM</name>
<sequence length="173" mass="19383">MSEPRMSQAMPVERRSRIHYREALAKDGSDQAEVFYHAVMMGASRHYSLAQRQAWASALPRDGSAWRARQALFTTLVAECDGRCVGFVELDPGRARVETLYVWPSLTGQGIGGRLLSLAEERLRNAGARRMIIEASLMLAEPLLDAGWESHGEEWVERAGELLPRLCMSKPLE</sequence>
<protein>
    <submittedName>
        <fullName evidence="4">GNAT family N-acetyltransferase</fullName>
    </submittedName>
</protein>
<dbReference type="EMBL" id="CP098827">
    <property type="protein sequence ID" value="XBO70267.1"/>
    <property type="molecule type" value="Genomic_DNA"/>
</dbReference>
<evidence type="ECO:0000256" key="2">
    <source>
        <dbReference type="ARBA" id="ARBA00023315"/>
    </source>
</evidence>
<dbReference type="PROSITE" id="PS51186">
    <property type="entry name" value="GNAT"/>
    <property type="match status" value="1"/>
</dbReference>
<dbReference type="Pfam" id="PF00583">
    <property type="entry name" value="Acetyltransf_1"/>
    <property type="match status" value="1"/>
</dbReference>
<dbReference type="RefSeq" id="WP_045992833.1">
    <property type="nucleotide sequence ID" value="NZ_CP098827.1"/>
</dbReference>
<dbReference type="PANTHER" id="PTHR43877">
    <property type="entry name" value="AMINOALKYLPHOSPHONATE N-ACETYLTRANSFERASE-RELATED-RELATED"/>
    <property type="match status" value="1"/>
</dbReference>
<dbReference type="GO" id="GO:0016747">
    <property type="term" value="F:acyltransferase activity, transferring groups other than amino-acyl groups"/>
    <property type="evidence" value="ECO:0007669"/>
    <property type="project" value="InterPro"/>
</dbReference>
<feature type="domain" description="N-acetyltransferase" evidence="3">
    <location>
        <begin position="18"/>
        <end position="173"/>
    </location>
</feature>